<accession>A0A8R1UVU5</accession>
<reference evidence="1" key="2">
    <citation type="submission" date="2022-06" db="UniProtKB">
        <authorList>
            <consortium name="EnsemblMetazoa"/>
        </authorList>
    </citation>
    <scope>IDENTIFICATION</scope>
    <source>
        <strain evidence="1">PS312</strain>
    </source>
</reference>
<reference evidence="2" key="1">
    <citation type="journal article" date="2008" name="Nat. Genet.">
        <title>The Pristionchus pacificus genome provides a unique perspective on nematode lifestyle and parasitism.</title>
        <authorList>
            <person name="Dieterich C."/>
            <person name="Clifton S.W."/>
            <person name="Schuster L.N."/>
            <person name="Chinwalla A."/>
            <person name="Delehaunty K."/>
            <person name="Dinkelacker I."/>
            <person name="Fulton L."/>
            <person name="Fulton R."/>
            <person name="Godfrey J."/>
            <person name="Minx P."/>
            <person name="Mitreva M."/>
            <person name="Roeseler W."/>
            <person name="Tian H."/>
            <person name="Witte H."/>
            <person name="Yang S.P."/>
            <person name="Wilson R.K."/>
            <person name="Sommer R.J."/>
        </authorList>
    </citation>
    <scope>NUCLEOTIDE SEQUENCE [LARGE SCALE GENOMIC DNA]</scope>
    <source>
        <strain evidence="2">PS312</strain>
    </source>
</reference>
<dbReference type="OrthoDB" id="5778674at2759"/>
<dbReference type="PANTHER" id="PTHR34149:SF5">
    <property type="entry name" value="TRANSMEMBRANE PROTEIN"/>
    <property type="match status" value="1"/>
</dbReference>
<dbReference type="AlphaFoldDB" id="A0A2A6D3K2"/>
<gene>
    <name evidence="1" type="primary">WBGene00278481</name>
</gene>
<organism evidence="1 2">
    <name type="scientific">Pristionchus pacificus</name>
    <name type="common">Parasitic nematode worm</name>
    <dbReference type="NCBI Taxonomy" id="54126"/>
    <lineage>
        <taxon>Eukaryota</taxon>
        <taxon>Metazoa</taxon>
        <taxon>Ecdysozoa</taxon>
        <taxon>Nematoda</taxon>
        <taxon>Chromadorea</taxon>
        <taxon>Rhabditida</taxon>
        <taxon>Rhabditina</taxon>
        <taxon>Diplogasteromorpha</taxon>
        <taxon>Diplogasteroidea</taxon>
        <taxon>Neodiplogasteridae</taxon>
        <taxon>Pristionchus</taxon>
    </lineage>
</organism>
<sequence length="124" mass="14342">MTRWISILLLPIVSSSFITWPNPQDLPPSLKPKPRDWSEKNLGQWCRNFTLDRHTQCELGSAFHRFDCCGEDGAECCFVLQGWVHFVLAGLIVTFLSSLSFYFLLHFKLICLERTYPPSGIYIK</sequence>
<protein>
    <submittedName>
        <fullName evidence="1">Uncharacterized protein</fullName>
    </submittedName>
</protein>
<dbReference type="InterPro" id="IPR022559">
    <property type="entry name" value="SUP-1-like"/>
</dbReference>
<evidence type="ECO:0000313" key="2">
    <source>
        <dbReference type="Proteomes" id="UP000005239"/>
    </source>
</evidence>
<keyword evidence="2" id="KW-1185">Reference proteome</keyword>
<evidence type="ECO:0000313" key="1">
    <source>
        <dbReference type="EnsemblMetazoa" id="PPA40112.1"/>
    </source>
</evidence>
<dbReference type="PANTHER" id="PTHR34149">
    <property type="entry name" value="PROTEIN CBG11905-RELATED"/>
    <property type="match status" value="1"/>
</dbReference>
<dbReference type="EnsemblMetazoa" id="PPA40112.1">
    <property type="protein sequence ID" value="PPA40112.1"/>
    <property type="gene ID" value="WBGene00278481"/>
</dbReference>
<dbReference type="Proteomes" id="UP000005239">
    <property type="component" value="Unassembled WGS sequence"/>
</dbReference>
<accession>A0A2A6D3K2</accession>
<dbReference type="Pfam" id="PF10853">
    <property type="entry name" value="DUF2650"/>
    <property type="match status" value="1"/>
</dbReference>
<name>A0A2A6D3K2_PRIPA</name>
<proteinExistence type="predicted"/>